<reference evidence="1" key="1">
    <citation type="submission" date="2021-06" db="EMBL/GenBank/DDBJ databases">
        <authorList>
            <person name="Ellington A.J."/>
            <person name="Bryan N.C."/>
            <person name="Christner B.C."/>
            <person name="Reisch C.R."/>
        </authorList>
    </citation>
    <scope>NUCLEOTIDE SEQUENCE</scope>
    <source>
        <strain evidence="1">L6-1</strain>
    </source>
</reference>
<name>A0ACD1E0G5_9MICO</name>
<evidence type="ECO:0000313" key="1">
    <source>
        <dbReference type="EMBL" id="QWS32329.1"/>
    </source>
</evidence>
<protein>
    <submittedName>
        <fullName evidence="1">Uncharacterized protein</fullName>
    </submittedName>
</protein>
<keyword evidence="2" id="KW-1185">Reference proteome</keyword>
<evidence type="ECO:0000313" key="2">
    <source>
        <dbReference type="Proteomes" id="UP000681794"/>
    </source>
</evidence>
<dbReference type="EMBL" id="CP076544">
    <property type="protein sequence ID" value="QWS32329.1"/>
    <property type="molecule type" value="Genomic_DNA"/>
</dbReference>
<gene>
    <name evidence="1" type="ORF">KM842_08340</name>
</gene>
<sequence>MTDTTDHAGTTHGDEAGRTGTDEAVRAPVRSATSARWAALAAVVAALVPALGVVGVWADQTVGGSWTYGPVARVLGVVGLLAGVVTAVLAARRGDRATLGFGLAAVALPLGVLVTSLLNPVAAVLLLLARVLLVAFGVVVALRSTGARRVAGWSVTVGAGVWLLSEIGMDVLFRFWIPSQEALLPFFTVPQVGQFVGFVAAALLFVPPLVRPVGTGLRRLWATADVR</sequence>
<organism evidence="1 2">
    <name type="scientific">Curtobacterium aetherium</name>
    <dbReference type="NCBI Taxonomy" id="2841594"/>
    <lineage>
        <taxon>Bacteria</taxon>
        <taxon>Bacillati</taxon>
        <taxon>Actinomycetota</taxon>
        <taxon>Actinomycetes</taxon>
        <taxon>Micrococcales</taxon>
        <taxon>Microbacteriaceae</taxon>
        <taxon>Curtobacterium</taxon>
    </lineage>
</organism>
<dbReference type="Proteomes" id="UP000681794">
    <property type="component" value="Chromosome"/>
</dbReference>
<proteinExistence type="predicted"/>
<accession>A0ACD1E0G5</accession>